<dbReference type="CTD" id="9802218"/>
<dbReference type="KEGG" id="crq:GCK72_013561"/>
<evidence type="ECO:0000313" key="3">
    <source>
        <dbReference type="Proteomes" id="UP000483820"/>
    </source>
</evidence>
<accession>A0A6A5GRD9</accession>
<sequence>MGGLHLTEISHHFNLFITISITLFLFSFGGFDFKSKYHWRIFYATLFTISLISCLIGILKSWTICRNDKNQAGVLERCKRDYTIGSGSLLLFACIPYFVICYFHFNIKIALYVFFVFNISSVVLHYAFISKLKRLCRLKYKRSHCVIATCFHLLVLISIFTFKVVFDRQIAFVILCFQLTFLYALIFNTITLWTILGNRIELMNIEMRIIENGEAGDDRTPMGTNVRERDSSQTGAENVHEVCCSEIDETSSREIGTQATCLKCDLCMLEYDRTIQQQTPLIPTSIFIAHSANLVVNGDLAQIPQNHCNSFVKRRSRSSKQFKFIKYSHSVTNTHFQI</sequence>
<organism evidence="2 3">
    <name type="scientific">Caenorhabditis remanei</name>
    <name type="common">Caenorhabditis vulgaris</name>
    <dbReference type="NCBI Taxonomy" id="31234"/>
    <lineage>
        <taxon>Eukaryota</taxon>
        <taxon>Metazoa</taxon>
        <taxon>Ecdysozoa</taxon>
        <taxon>Nematoda</taxon>
        <taxon>Chromadorea</taxon>
        <taxon>Rhabditida</taxon>
        <taxon>Rhabditina</taxon>
        <taxon>Rhabditomorpha</taxon>
        <taxon>Rhabditoidea</taxon>
        <taxon>Rhabditidae</taxon>
        <taxon>Peloderinae</taxon>
        <taxon>Caenorhabditis</taxon>
    </lineage>
</organism>
<evidence type="ECO:0000256" key="1">
    <source>
        <dbReference type="SAM" id="Phobius"/>
    </source>
</evidence>
<reference evidence="2 3" key="1">
    <citation type="submission" date="2019-12" db="EMBL/GenBank/DDBJ databases">
        <title>Chromosome-level assembly of the Caenorhabditis remanei genome.</title>
        <authorList>
            <person name="Teterina A.A."/>
            <person name="Willis J.H."/>
            <person name="Phillips P.C."/>
        </authorList>
    </citation>
    <scope>NUCLEOTIDE SEQUENCE [LARGE SCALE GENOMIC DNA]</scope>
    <source>
        <strain evidence="2 3">PX506</strain>
        <tissue evidence="2">Whole organism</tissue>
    </source>
</reference>
<keyword evidence="1" id="KW-0472">Membrane</keyword>
<feature type="transmembrane region" description="Helical" evidence="1">
    <location>
        <begin position="41"/>
        <end position="62"/>
    </location>
</feature>
<comment type="caution">
    <text evidence="2">The sequence shown here is derived from an EMBL/GenBank/DDBJ whole genome shotgun (WGS) entry which is preliminary data.</text>
</comment>
<feature type="transmembrane region" description="Helical" evidence="1">
    <location>
        <begin position="172"/>
        <end position="196"/>
    </location>
</feature>
<feature type="transmembrane region" description="Helical" evidence="1">
    <location>
        <begin position="111"/>
        <end position="129"/>
    </location>
</feature>
<dbReference type="EMBL" id="WUAV01000004">
    <property type="protein sequence ID" value="KAF1757106.1"/>
    <property type="molecule type" value="Genomic_DNA"/>
</dbReference>
<name>A0A6A5GRD9_CAERE</name>
<feature type="transmembrane region" description="Helical" evidence="1">
    <location>
        <begin position="12"/>
        <end position="29"/>
    </location>
</feature>
<feature type="transmembrane region" description="Helical" evidence="1">
    <location>
        <begin position="82"/>
        <end position="105"/>
    </location>
</feature>
<protein>
    <submittedName>
        <fullName evidence="2">Uncharacterized protein</fullName>
    </submittedName>
</protein>
<keyword evidence="1" id="KW-1133">Transmembrane helix</keyword>
<dbReference type="GeneID" id="9802218"/>
<dbReference type="Proteomes" id="UP000483820">
    <property type="component" value="Chromosome IV"/>
</dbReference>
<keyword evidence="1" id="KW-0812">Transmembrane</keyword>
<dbReference type="RefSeq" id="XP_053584664.1">
    <property type="nucleotide sequence ID" value="XM_053729892.1"/>
</dbReference>
<proteinExistence type="predicted"/>
<evidence type="ECO:0000313" key="2">
    <source>
        <dbReference type="EMBL" id="KAF1757106.1"/>
    </source>
</evidence>
<gene>
    <name evidence="2" type="ORF">GCK72_013561</name>
</gene>
<feature type="transmembrane region" description="Helical" evidence="1">
    <location>
        <begin position="145"/>
        <end position="166"/>
    </location>
</feature>
<dbReference type="AlphaFoldDB" id="A0A6A5GRD9"/>